<evidence type="ECO:0000256" key="2">
    <source>
        <dbReference type="ARBA" id="ARBA00022723"/>
    </source>
</evidence>
<dbReference type="SUPFAM" id="SSF102114">
    <property type="entry name" value="Radical SAM enzymes"/>
    <property type="match status" value="1"/>
</dbReference>
<dbReference type="InterPro" id="IPR058240">
    <property type="entry name" value="rSAM_sf"/>
</dbReference>
<evidence type="ECO:0000256" key="3">
    <source>
        <dbReference type="ARBA" id="ARBA00023004"/>
    </source>
</evidence>
<dbReference type="CDD" id="cd21123">
    <property type="entry name" value="SPASM_MftC-like"/>
    <property type="match status" value="1"/>
</dbReference>
<evidence type="ECO:0000256" key="4">
    <source>
        <dbReference type="ARBA" id="ARBA00023014"/>
    </source>
</evidence>
<dbReference type="SMART" id="SM00729">
    <property type="entry name" value="Elp3"/>
    <property type="match status" value="1"/>
</dbReference>
<accession>A0A2T5GAE6</accession>
<dbReference type="Pfam" id="PF04055">
    <property type="entry name" value="Radical_SAM"/>
    <property type="match status" value="1"/>
</dbReference>
<reference evidence="7 8" key="1">
    <citation type="submission" date="2017-08" db="EMBL/GenBank/DDBJ databases">
        <title>Burning lignite coal seam in the remote Altai Mountains harbors a hydrogen-driven thermophilic microbial community.</title>
        <authorList>
            <person name="Kadnikov V.V."/>
            <person name="Mardanov A.V."/>
            <person name="Ivasenko D."/>
            <person name="Beletsky A.V."/>
            <person name="Karnachuk O.V."/>
            <person name="Ravin N.V."/>
        </authorList>
    </citation>
    <scope>NUCLEOTIDE SEQUENCE [LARGE SCALE GENOMIC DNA]</scope>
    <source>
        <strain evidence="7">AL31</strain>
    </source>
</reference>
<keyword evidence="2" id="KW-0479">Metal-binding</keyword>
<feature type="region of interest" description="Disordered" evidence="5">
    <location>
        <begin position="440"/>
        <end position="469"/>
    </location>
</feature>
<evidence type="ECO:0000256" key="5">
    <source>
        <dbReference type="SAM" id="MobiDB-lite"/>
    </source>
</evidence>
<dbReference type="SFLD" id="SFLDG01067">
    <property type="entry name" value="SPASM/twitch_domain_containing"/>
    <property type="match status" value="1"/>
</dbReference>
<dbReference type="InterPro" id="IPR006638">
    <property type="entry name" value="Elp3/MiaA/NifB-like_rSAM"/>
</dbReference>
<dbReference type="SFLD" id="SFLDG01386">
    <property type="entry name" value="main_SPASM_domain-containing"/>
    <property type="match status" value="1"/>
</dbReference>
<dbReference type="GO" id="GO:0003824">
    <property type="term" value="F:catalytic activity"/>
    <property type="evidence" value="ECO:0007669"/>
    <property type="project" value="InterPro"/>
</dbReference>
<organism evidence="7 8">
    <name type="scientific">Brockia lithotrophica</name>
    <dbReference type="NCBI Taxonomy" id="933949"/>
    <lineage>
        <taxon>Bacteria</taxon>
        <taxon>Bacillati</taxon>
        <taxon>Bacillota</taxon>
        <taxon>Bacilli</taxon>
        <taxon>Bacillales</taxon>
        <taxon>Bacillales Family X. Incertae Sedis</taxon>
        <taxon>Brockia</taxon>
    </lineage>
</organism>
<dbReference type="InterPro" id="IPR013785">
    <property type="entry name" value="Aldolase_TIM"/>
</dbReference>
<sequence length="469" mass="53238">MVCSNSCHNFAVKDSEPRGSVSAIFFFSMLQWIVPMDRADLRISPKRTGSSPHTVPREPESGIRGKDAVSMRHFDDHPVLVIWEVTRACLLKCRHCRARAQYRRDPRELSTEEGKKLIRDIYDMGTRLLVFSGGDALMREDLFELVSYARKTGLEVALSPSATPLVTEAVMEHAAELGLHRWSFSLDGSTREIHDAFRGFRGTYEKTVWAIGVLRRLGMPLQVNTVVSSFNLHDLPNIARLLETWGVEKWEVFFLIPTGRARREDMVSPEEFEAVLEWLVDLERRVPFEIKTTEAPQIRRVRLERLLREMGREIPPGGVFVPEDDPELVARLGKAMRRYTRGVNDGDGFLFVSHIGDLYPSGFLPYRLGNARETPIAEVYRNHPLLRALRDPDRLEGKCRACEFRYVCGGSRARAFALTGNPLAADPSCSYIPPLWRAESRDPSREAAQPFSSQDRDAQDAPQAPKETS</sequence>
<dbReference type="PROSITE" id="PS51918">
    <property type="entry name" value="RADICAL_SAM"/>
    <property type="match status" value="1"/>
</dbReference>
<dbReference type="Gene3D" id="3.20.20.70">
    <property type="entry name" value="Aldolase class I"/>
    <property type="match status" value="1"/>
</dbReference>
<feature type="region of interest" description="Disordered" evidence="5">
    <location>
        <begin position="43"/>
        <end position="62"/>
    </location>
</feature>
<dbReference type="AlphaFoldDB" id="A0A2T5GAE6"/>
<dbReference type="GO" id="GO:0051536">
    <property type="term" value="F:iron-sulfur cluster binding"/>
    <property type="evidence" value="ECO:0007669"/>
    <property type="project" value="UniProtKB-KW"/>
</dbReference>
<gene>
    <name evidence="7" type="ORF">BLITH_0231</name>
</gene>
<dbReference type="PANTHER" id="PTHR11228">
    <property type="entry name" value="RADICAL SAM DOMAIN PROTEIN"/>
    <property type="match status" value="1"/>
</dbReference>
<evidence type="ECO:0000313" key="7">
    <source>
        <dbReference type="EMBL" id="PTQ53151.1"/>
    </source>
</evidence>
<evidence type="ECO:0000256" key="1">
    <source>
        <dbReference type="ARBA" id="ARBA00022691"/>
    </source>
</evidence>
<feature type="domain" description="Radical SAM core" evidence="6">
    <location>
        <begin position="75"/>
        <end position="289"/>
    </location>
</feature>
<evidence type="ECO:0000313" key="8">
    <source>
        <dbReference type="Proteomes" id="UP000244016"/>
    </source>
</evidence>
<keyword evidence="3" id="KW-0408">Iron</keyword>
<dbReference type="GO" id="GO:0046872">
    <property type="term" value="F:metal ion binding"/>
    <property type="evidence" value="ECO:0007669"/>
    <property type="project" value="UniProtKB-KW"/>
</dbReference>
<dbReference type="EMBL" id="PEBW01000001">
    <property type="protein sequence ID" value="PTQ53151.1"/>
    <property type="molecule type" value="Genomic_DNA"/>
</dbReference>
<proteinExistence type="predicted"/>
<dbReference type="CDD" id="cd01335">
    <property type="entry name" value="Radical_SAM"/>
    <property type="match status" value="1"/>
</dbReference>
<evidence type="ECO:0000259" key="6">
    <source>
        <dbReference type="PROSITE" id="PS51918"/>
    </source>
</evidence>
<protein>
    <submittedName>
        <fullName evidence="7">Radical SAM domain heme biosynthesis protein</fullName>
    </submittedName>
</protein>
<name>A0A2T5GAE6_9BACL</name>
<dbReference type="InterPro" id="IPR050377">
    <property type="entry name" value="Radical_SAM_PqqE_MftC-like"/>
</dbReference>
<dbReference type="InterPro" id="IPR007197">
    <property type="entry name" value="rSAM"/>
</dbReference>
<keyword evidence="4" id="KW-0411">Iron-sulfur</keyword>
<dbReference type="PANTHER" id="PTHR11228:SF34">
    <property type="entry name" value="TUNGSTEN-CONTAINING ALDEHYDE FERREDOXIN OXIDOREDUCTASE COFACTOR MODIFYING PROTEIN"/>
    <property type="match status" value="1"/>
</dbReference>
<comment type="caution">
    <text evidence="7">The sequence shown here is derived from an EMBL/GenBank/DDBJ whole genome shotgun (WGS) entry which is preliminary data.</text>
</comment>
<dbReference type="SFLD" id="SFLDS00029">
    <property type="entry name" value="Radical_SAM"/>
    <property type="match status" value="1"/>
</dbReference>
<dbReference type="Proteomes" id="UP000244016">
    <property type="component" value="Unassembled WGS sequence"/>
</dbReference>
<dbReference type="NCBIfam" id="TIGR04053">
    <property type="entry name" value="TIGR04053 family radical SAM/SPASM domain-containing protein"/>
    <property type="match status" value="1"/>
</dbReference>
<keyword evidence="1" id="KW-0949">S-adenosyl-L-methionine</keyword>